<evidence type="ECO:0000256" key="1">
    <source>
        <dbReference type="ARBA" id="ARBA00003217"/>
    </source>
</evidence>
<feature type="chain" id="PRO_5043363972" evidence="11">
    <location>
        <begin position="28"/>
        <end position="411"/>
    </location>
</feature>
<proteinExistence type="inferred from homology"/>
<accession>A0AAW5WRL0</accession>
<evidence type="ECO:0000256" key="3">
    <source>
        <dbReference type="ARBA" id="ARBA00022729"/>
    </source>
</evidence>
<name>A0AAW5WRL0_9LACO</name>
<keyword evidence="7" id="KW-0961">Cell wall biogenesis/degradation</keyword>
<dbReference type="GO" id="GO:0009002">
    <property type="term" value="F:serine-type D-Ala-D-Ala carboxypeptidase activity"/>
    <property type="evidence" value="ECO:0007669"/>
    <property type="project" value="InterPro"/>
</dbReference>
<sequence>MKKVIAFLSTLLLMICCVVARPQTASAAQMIDSRSAIMIDADTGQIIYQQNSEEKLPIASISKLLTVSVIEDEINHHQLSWNTKVKISKKIAEVSNDSNYSAIGLQAGQSYTVRELFNATLIKSADGAALALATADGSTIKQFNEKMQKKARQIGITDATIVNPVGLKNGDLKGLKQAGISNNAENSMTARDVTLMSRYLVKHYPSVLKVTSQPKAQFTIAKGKTKEVENLNKMLSGGKYTVDGVQIDGLKTGTSDAAGACFASTGIYQGHRLITVVFHATGKDKDARFTQTQKLYQYFIQNAHQQVLTLNKKQSQKRVSNGAKRMLTVGPHSFTVWQMQKTAQYTIQPRYYKHLTNHKARLNAPVKKGERLGTIAVTGSDIRTVDNKPLTIPLQSTETINRGNLWQRIWN</sequence>
<feature type="binding site" evidence="9">
    <location>
        <position position="251"/>
    </location>
    <ligand>
        <name>substrate</name>
    </ligand>
</feature>
<dbReference type="PRINTS" id="PR00725">
    <property type="entry name" value="DADACBPTASE1"/>
</dbReference>
<evidence type="ECO:0000313" key="13">
    <source>
        <dbReference type="EMBL" id="MCZ3666932.1"/>
    </source>
</evidence>
<dbReference type="AlphaFoldDB" id="A0AAW5WRL0"/>
<dbReference type="Pfam" id="PF00768">
    <property type="entry name" value="Peptidase_S11"/>
    <property type="match status" value="1"/>
</dbReference>
<dbReference type="RefSeq" id="WP_269295755.1">
    <property type="nucleotide sequence ID" value="NZ_JAKHPH010000002.1"/>
</dbReference>
<organism evidence="13 14">
    <name type="scientific">Limosilactobacillus vaginalis</name>
    <dbReference type="NCBI Taxonomy" id="1633"/>
    <lineage>
        <taxon>Bacteria</taxon>
        <taxon>Bacillati</taxon>
        <taxon>Bacillota</taxon>
        <taxon>Bacilli</taxon>
        <taxon>Lactobacillales</taxon>
        <taxon>Lactobacillaceae</taxon>
        <taxon>Limosilactobacillus</taxon>
    </lineage>
</organism>
<keyword evidence="3 11" id="KW-0732">Signal</keyword>
<feature type="active site" description="Acyl-ester intermediate" evidence="8">
    <location>
        <position position="60"/>
    </location>
</feature>
<evidence type="ECO:0000256" key="5">
    <source>
        <dbReference type="ARBA" id="ARBA00022960"/>
    </source>
</evidence>
<dbReference type="SUPFAM" id="SSF56601">
    <property type="entry name" value="beta-lactamase/transpeptidase-like"/>
    <property type="match status" value="1"/>
</dbReference>
<feature type="domain" description="Peptidase S11 D-alanyl-D-alanine carboxypeptidase A N-terminal" evidence="12">
    <location>
        <begin position="25"/>
        <end position="281"/>
    </location>
</feature>
<protein>
    <submittedName>
        <fullName evidence="13">D-alanyl-D-alanine carboxypeptidase</fullName>
    </submittedName>
</protein>
<dbReference type="GO" id="GO:0006508">
    <property type="term" value="P:proteolysis"/>
    <property type="evidence" value="ECO:0007669"/>
    <property type="project" value="InterPro"/>
</dbReference>
<evidence type="ECO:0000313" key="14">
    <source>
        <dbReference type="Proteomes" id="UP001212401"/>
    </source>
</evidence>
<keyword evidence="13" id="KW-0121">Carboxypeptidase</keyword>
<dbReference type="EMBL" id="JAKHPH010000002">
    <property type="protein sequence ID" value="MCZ3666932.1"/>
    <property type="molecule type" value="Genomic_DNA"/>
</dbReference>
<evidence type="ECO:0000256" key="4">
    <source>
        <dbReference type="ARBA" id="ARBA00022801"/>
    </source>
</evidence>
<evidence type="ECO:0000256" key="2">
    <source>
        <dbReference type="ARBA" id="ARBA00007164"/>
    </source>
</evidence>
<evidence type="ECO:0000256" key="11">
    <source>
        <dbReference type="SAM" id="SignalP"/>
    </source>
</evidence>
<evidence type="ECO:0000259" key="12">
    <source>
        <dbReference type="Pfam" id="PF00768"/>
    </source>
</evidence>
<evidence type="ECO:0000256" key="6">
    <source>
        <dbReference type="ARBA" id="ARBA00022984"/>
    </source>
</evidence>
<dbReference type="PANTHER" id="PTHR21581:SF11">
    <property type="entry name" value="D-ALANYL-D-ALANINE CARBOXYPEPTIDASE DACA"/>
    <property type="match status" value="1"/>
</dbReference>
<evidence type="ECO:0000256" key="9">
    <source>
        <dbReference type="PIRSR" id="PIRSR618044-2"/>
    </source>
</evidence>
<dbReference type="SUPFAM" id="SSF69189">
    <property type="entry name" value="Penicillin-binding protein associated domain"/>
    <property type="match status" value="1"/>
</dbReference>
<gene>
    <name evidence="13" type="ORF">L2724_01360</name>
</gene>
<dbReference type="InterPro" id="IPR037167">
    <property type="entry name" value="Peptidase_S11_C_sf"/>
</dbReference>
<reference evidence="13" key="1">
    <citation type="submission" date="2022-01" db="EMBL/GenBank/DDBJ databases">
        <title>VMRC isolate genome collection.</title>
        <authorList>
            <person name="France M."/>
            <person name="Rutt L."/>
            <person name="Humphrys M."/>
            <person name="Ravel J."/>
        </authorList>
    </citation>
    <scope>NUCLEOTIDE SEQUENCE</scope>
    <source>
        <strain evidence="13">C0048A1</strain>
    </source>
</reference>
<feature type="active site" evidence="8">
    <location>
        <position position="124"/>
    </location>
</feature>
<comment type="function">
    <text evidence="1">Removes C-terminal D-alanyl residues from sugar-peptide cell wall precursors.</text>
</comment>
<feature type="active site" description="Proton acceptor" evidence="8">
    <location>
        <position position="63"/>
    </location>
</feature>
<dbReference type="GO" id="GO:0071555">
    <property type="term" value="P:cell wall organization"/>
    <property type="evidence" value="ECO:0007669"/>
    <property type="project" value="UniProtKB-KW"/>
</dbReference>
<dbReference type="Proteomes" id="UP001212401">
    <property type="component" value="Unassembled WGS sequence"/>
</dbReference>
<dbReference type="PANTHER" id="PTHR21581">
    <property type="entry name" value="D-ALANYL-D-ALANINE CARBOXYPEPTIDASE"/>
    <property type="match status" value="1"/>
</dbReference>
<dbReference type="InterPro" id="IPR001967">
    <property type="entry name" value="Peptidase_S11_N"/>
</dbReference>
<keyword evidence="6" id="KW-0573">Peptidoglycan synthesis</keyword>
<keyword evidence="5" id="KW-0133">Cell shape</keyword>
<dbReference type="GO" id="GO:0009252">
    <property type="term" value="P:peptidoglycan biosynthetic process"/>
    <property type="evidence" value="ECO:0007669"/>
    <property type="project" value="UniProtKB-KW"/>
</dbReference>
<evidence type="ECO:0000256" key="10">
    <source>
        <dbReference type="RuleBase" id="RU004016"/>
    </source>
</evidence>
<keyword evidence="4" id="KW-0378">Hydrolase</keyword>
<comment type="caution">
    <text evidence="13">The sequence shown here is derived from an EMBL/GenBank/DDBJ whole genome shotgun (WGS) entry which is preliminary data.</text>
</comment>
<comment type="similarity">
    <text evidence="2 10">Belongs to the peptidase S11 family.</text>
</comment>
<keyword evidence="13" id="KW-0645">Protease</keyword>
<dbReference type="InterPro" id="IPR012338">
    <property type="entry name" value="Beta-lactam/transpept-like"/>
</dbReference>
<dbReference type="InterPro" id="IPR015956">
    <property type="entry name" value="Peniciliin-bd_prot_C_sf"/>
</dbReference>
<evidence type="ECO:0000256" key="7">
    <source>
        <dbReference type="ARBA" id="ARBA00023316"/>
    </source>
</evidence>
<dbReference type="Gene3D" id="2.60.410.10">
    <property type="entry name" value="D-Ala-D-Ala carboxypeptidase, C-terminal domain"/>
    <property type="match status" value="1"/>
</dbReference>
<dbReference type="Gene3D" id="3.40.710.10">
    <property type="entry name" value="DD-peptidase/beta-lactamase superfamily"/>
    <property type="match status" value="1"/>
</dbReference>
<dbReference type="GO" id="GO:0008360">
    <property type="term" value="P:regulation of cell shape"/>
    <property type="evidence" value="ECO:0007669"/>
    <property type="project" value="UniProtKB-KW"/>
</dbReference>
<evidence type="ECO:0000256" key="8">
    <source>
        <dbReference type="PIRSR" id="PIRSR618044-1"/>
    </source>
</evidence>
<feature type="signal peptide" evidence="11">
    <location>
        <begin position="1"/>
        <end position="27"/>
    </location>
</feature>
<dbReference type="InterPro" id="IPR018044">
    <property type="entry name" value="Peptidase_S11"/>
</dbReference>